<evidence type="ECO:0000256" key="1">
    <source>
        <dbReference type="SAM" id="MobiDB-lite"/>
    </source>
</evidence>
<evidence type="ECO:0000256" key="3">
    <source>
        <dbReference type="SAM" id="SignalP"/>
    </source>
</evidence>
<organism evidence="5 6">
    <name type="scientific">Trichostrongylus colubriformis</name>
    <name type="common">Black scour worm</name>
    <dbReference type="NCBI Taxonomy" id="6319"/>
    <lineage>
        <taxon>Eukaryota</taxon>
        <taxon>Metazoa</taxon>
        <taxon>Ecdysozoa</taxon>
        <taxon>Nematoda</taxon>
        <taxon>Chromadorea</taxon>
        <taxon>Rhabditida</taxon>
        <taxon>Rhabditina</taxon>
        <taxon>Rhabditomorpha</taxon>
        <taxon>Strongyloidea</taxon>
        <taxon>Trichostrongylidae</taxon>
        <taxon>Trichostrongylus</taxon>
    </lineage>
</organism>
<sequence length="909" mass="104323">MITVVLFLLLLIHGERPSNGIEQIIEQPNESYAQLSVRRPRASSRLTQPFTIECDNTKFDIKTKADIAAFARSCPSPKVLKLLKPEILPAQGMTASEFYSFVKAPVLHMCIRVQLSSLTVLDLATMERLEPTCKGPALIVQQNDRLQTIKFGNAFMTHVSRAKSIRIRGNRRLSDKTIKEINTTVPWFVLDLQEPGECGLPLEFKTTAVLEGCKKVYGTILVSRTISKVERSSKVTAVELVGCLQIVNTILTNVDFLEDIATFTLIEKTCSYEIFKNPRLCIKEPLRLKKKFPRLSIVQSNDCYTICEGGRVDDVYLDMMYGCKEINGSLIIRSLRRRPSRIDNLDSVTKIRGTLEIKNTKSLGDFSMANLKEVTSEKGPAIHVTGNARLKSLSFPRLNKLESPDDIKVDITNNPRMGMKKQQVLTLYKLAHGKHHTRIEYTDSSSIFDRIENYKMYIIIALLVLLILLLLLCISALLIAKHIKKRQIYNKDGFPYPPYRLEKPSKEILAGWVKEITNKNPLIWRCMDREVIWPYHKGDGTHKDIEVLVANNASFLKEHMLPLAANASIPGSDNFLLSERVKAMVSKDVVIMIGSEREPSCVLPHLPHEVSKEHTYKYLGTTHSFKLIRSKKMAPCTVLYTYDVEKKPKDKPAQRRTLKVYYYRWEKRRLPVEFDEILQVAMLYKPEYTVCVSERRKEVFSLIHMLHTFCHTLQENIGLVDALQLHTEKCNGSVLDRNELVYVMAVIMEWAYQSRSVPPNLKQNHVEWCHSYAIMAKFMRNNPNIKWIHPDYLTKLDPKVKQTVIHDGFTSSPRFSPRDAAAVKDPFHRKGRSRGSEHTKRSKGSKGSKERTKRSKSRSKDSRSKSSEHEEHEEQKLKSEDDKEFWLKQNTARPISPSPMDEKRDRIVV</sequence>
<feature type="transmembrane region" description="Helical" evidence="2">
    <location>
        <begin position="456"/>
        <end position="480"/>
    </location>
</feature>
<dbReference type="InterPro" id="IPR053079">
    <property type="entry name" value="SPS2_domain"/>
</dbReference>
<name>A0AAN8FWV4_TRICO</name>
<dbReference type="PANTHER" id="PTHR21662:SF59">
    <property type="entry name" value="RECEPTOR PROTEIN-TYROSINE KINASE"/>
    <property type="match status" value="1"/>
</dbReference>
<dbReference type="Proteomes" id="UP001331761">
    <property type="component" value="Unassembled WGS sequence"/>
</dbReference>
<dbReference type="InterPro" id="IPR000494">
    <property type="entry name" value="Rcpt_L-dom"/>
</dbReference>
<keyword evidence="2" id="KW-0812">Transmembrane</keyword>
<feature type="compositionally biased region" description="Basic residues" evidence="1">
    <location>
        <begin position="840"/>
        <end position="857"/>
    </location>
</feature>
<feature type="region of interest" description="Disordered" evidence="1">
    <location>
        <begin position="808"/>
        <end position="909"/>
    </location>
</feature>
<keyword evidence="3" id="KW-0732">Signal</keyword>
<accession>A0AAN8FWV4</accession>
<evidence type="ECO:0000313" key="5">
    <source>
        <dbReference type="EMBL" id="KAK5982767.1"/>
    </source>
</evidence>
<evidence type="ECO:0000259" key="4">
    <source>
        <dbReference type="Pfam" id="PF01030"/>
    </source>
</evidence>
<dbReference type="Gene3D" id="3.80.20.20">
    <property type="entry name" value="Receptor L-domain"/>
    <property type="match status" value="1"/>
</dbReference>
<keyword evidence="2" id="KW-1133">Transmembrane helix</keyword>
<dbReference type="EMBL" id="WIXE01004748">
    <property type="protein sequence ID" value="KAK5982767.1"/>
    <property type="molecule type" value="Genomic_DNA"/>
</dbReference>
<reference evidence="5 6" key="1">
    <citation type="submission" date="2019-10" db="EMBL/GenBank/DDBJ databases">
        <title>Assembly and Annotation for the nematode Trichostrongylus colubriformis.</title>
        <authorList>
            <person name="Martin J."/>
        </authorList>
    </citation>
    <scope>NUCLEOTIDE SEQUENCE [LARGE SCALE GENOMIC DNA]</scope>
    <source>
        <strain evidence="5">G859</strain>
        <tissue evidence="5">Whole worm</tissue>
    </source>
</reference>
<proteinExistence type="predicted"/>
<dbReference type="InterPro" id="IPR036941">
    <property type="entry name" value="Rcpt_L-dom_sf"/>
</dbReference>
<comment type="caution">
    <text evidence="5">The sequence shown here is derived from an EMBL/GenBank/DDBJ whole genome shotgun (WGS) entry which is preliminary data.</text>
</comment>
<feature type="compositionally biased region" description="Basic and acidic residues" evidence="1">
    <location>
        <begin position="821"/>
        <end position="839"/>
    </location>
</feature>
<feature type="compositionally biased region" description="Basic and acidic residues" evidence="1">
    <location>
        <begin position="858"/>
        <end position="886"/>
    </location>
</feature>
<evidence type="ECO:0000313" key="6">
    <source>
        <dbReference type="Proteomes" id="UP001331761"/>
    </source>
</evidence>
<dbReference type="Pfam" id="PF01030">
    <property type="entry name" value="Recep_L_domain"/>
    <property type="match status" value="1"/>
</dbReference>
<evidence type="ECO:0000256" key="2">
    <source>
        <dbReference type="SAM" id="Phobius"/>
    </source>
</evidence>
<protein>
    <recommendedName>
        <fullName evidence="4">Receptor L-domain domain-containing protein</fullName>
    </recommendedName>
</protein>
<dbReference type="SUPFAM" id="SSF52058">
    <property type="entry name" value="L domain-like"/>
    <property type="match status" value="1"/>
</dbReference>
<keyword evidence="6" id="KW-1185">Reference proteome</keyword>
<dbReference type="AlphaFoldDB" id="A0AAN8FWV4"/>
<feature type="domain" description="Receptor L-domain" evidence="4">
    <location>
        <begin position="322"/>
        <end position="424"/>
    </location>
</feature>
<feature type="signal peptide" evidence="3">
    <location>
        <begin position="1"/>
        <end position="20"/>
    </location>
</feature>
<feature type="chain" id="PRO_5043040459" description="Receptor L-domain domain-containing protein" evidence="3">
    <location>
        <begin position="21"/>
        <end position="909"/>
    </location>
</feature>
<gene>
    <name evidence="5" type="ORF">GCK32_003717</name>
</gene>
<keyword evidence="2" id="KW-0472">Membrane</keyword>
<dbReference type="PANTHER" id="PTHR21662">
    <property type="entry name" value="RECEPTOR PROTEIN-TYROSINE KINASE"/>
    <property type="match status" value="1"/>
</dbReference>
<feature type="compositionally biased region" description="Basic and acidic residues" evidence="1">
    <location>
        <begin position="900"/>
        <end position="909"/>
    </location>
</feature>